<proteinExistence type="predicted"/>
<dbReference type="Proteomes" id="UP000594454">
    <property type="component" value="Chromosome 4"/>
</dbReference>
<sequence length="126" mass="14138">MRNTAATNAAHRSDGHEDLDKSPRKIILINTPNGVCSKGPVAWRENGTEESRKMKTKIVVVERCIKPMRTKPTKSLWQQLASGRKFKFATGTVCNPRKKNRAATKERLAQLSRHKRDVDVADPSTS</sequence>
<dbReference type="AlphaFoldDB" id="A0A7R8UYP6"/>
<evidence type="ECO:0000313" key="2">
    <source>
        <dbReference type="EMBL" id="CAD7088946.1"/>
    </source>
</evidence>
<feature type="region of interest" description="Disordered" evidence="1">
    <location>
        <begin position="1"/>
        <end position="23"/>
    </location>
</feature>
<name>A0A7R8UYP6_HERIL</name>
<organism evidence="2 3">
    <name type="scientific">Hermetia illucens</name>
    <name type="common">Black soldier fly</name>
    <dbReference type="NCBI Taxonomy" id="343691"/>
    <lineage>
        <taxon>Eukaryota</taxon>
        <taxon>Metazoa</taxon>
        <taxon>Ecdysozoa</taxon>
        <taxon>Arthropoda</taxon>
        <taxon>Hexapoda</taxon>
        <taxon>Insecta</taxon>
        <taxon>Pterygota</taxon>
        <taxon>Neoptera</taxon>
        <taxon>Endopterygota</taxon>
        <taxon>Diptera</taxon>
        <taxon>Brachycera</taxon>
        <taxon>Stratiomyomorpha</taxon>
        <taxon>Stratiomyidae</taxon>
        <taxon>Hermetiinae</taxon>
        <taxon>Hermetia</taxon>
    </lineage>
</organism>
<dbReference type="InParanoid" id="A0A7R8UYP6"/>
<protein>
    <submittedName>
        <fullName evidence="2">Uncharacterized protein</fullName>
    </submittedName>
</protein>
<feature type="region of interest" description="Disordered" evidence="1">
    <location>
        <begin position="97"/>
        <end position="126"/>
    </location>
</feature>
<keyword evidence="3" id="KW-1185">Reference proteome</keyword>
<evidence type="ECO:0000313" key="3">
    <source>
        <dbReference type="Proteomes" id="UP000594454"/>
    </source>
</evidence>
<accession>A0A7R8UYP6</accession>
<feature type="compositionally biased region" description="Basic and acidic residues" evidence="1">
    <location>
        <begin position="11"/>
        <end position="23"/>
    </location>
</feature>
<dbReference type="EMBL" id="LR899012">
    <property type="protein sequence ID" value="CAD7088946.1"/>
    <property type="molecule type" value="Genomic_DNA"/>
</dbReference>
<gene>
    <name evidence="2" type="ORF">HERILL_LOCUS11532</name>
</gene>
<evidence type="ECO:0000256" key="1">
    <source>
        <dbReference type="SAM" id="MobiDB-lite"/>
    </source>
</evidence>
<reference evidence="2 3" key="1">
    <citation type="submission" date="2020-11" db="EMBL/GenBank/DDBJ databases">
        <authorList>
            <person name="Wallbank WR R."/>
            <person name="Pardo Diaz C."/>
            <person name="Kozak K."/>
            <person name="Martin S."/>
            <person name="Jiggins C."/>
            <person name="Moest M."/>
            <person name="Warren A I."/>
            <person name="Generalovic N T."/>
            <person name="Byers J.R.P. K."/>
            <person name="Montejo-Kovacevich G."/>
            <person name="Yen C E."/>
        </authorList>
    </citation>
    <scope>NUCLEOTIDE SEQUENCE [LARGE SCALE GENOMIC DNA]</scope>
</reference>